<reference evidence="1 2" key="1">
    <citation type="submission" date="2019-12" db="EMBL/GenBank/DDBJ databases">
        <title>Chromosome-level assembly of the Caenorhabditis remanei genome.</title>
        <authorList>
            <person name="Teterina A.A."/>
            <person name="Willis J.H."/>
            <person name="Phillips P.C."/>
        </authorList>
    </citation>
    <scope>NUCLEOTIDE SEQUENCE [LARGE SCALE GENOMIC DNA]</scope>
    <source>
        <strain evidence="1 2">PX506</strain>
        <tissue evidence="1">Whole organism</tissue>
    </source>
</reference>
<name>A0A6A5H338_CAERE</name>
<sequence>MEKPMSLLSIETVLCQMKIENLWRIRGQNQVLKMISDGAPVQGTKKWQVRTVWIEEDRIGSQYDENDQPTFVTLKGTKQTRWVSPRVICCVNANLEAIQTSILPVSTSFCKNLLSINLESEKEESQNYFQSVLELAKRSFKLESLCLHIKNLTEAQLLEAFRSFNLDVNMKEYISISMNVNADLTPRFVEEFLSARGITKQRLLLIRRAEEGEEETLNRAAVLKFFENPNNVRDLRYLKVERMDREIAYSLIDDLQQRHANGHVFYQNGAIGFTVGTSMTSGTQIEFLSLV</sequence>
<dbReference type="EMBL" id="WUAV01000003">
    <property type="protein sequence ID" value="KAF1762260.1"/>
    <property type="molecule type" value="Genomic_DNA"/>
</dbReference>
<dbReference type="RefSeq" id="XP_053587487.1">
    <property type="nucleotide sequence ID" value="XM_053727910.1"/>
</dbReference>
<evidence type="ECO:0000313" key="2">
    <source>
        <dbReference type="Proteomes" id="UP000483820"/>
    </source>
</evidence>
<dbReference type="KEGG" id="crq:GCK72_010522"/>
<dbReference type="CTD" id="9800659"/>
<proteinExistence type="predicted"/>
<dbReference type="GeneID" id="9800659"/>
<evidence type="ECO:0000313" key="1">
    <source>
        <dbReference type="EMBL" id="KAF1762260.1"/>
    </source>
</evidence>
<dbReference type="Proteomes" id="UP000483820">
    <property type="component" value="Chromosome III"/>
</dbReference>
<comment type="caution">
    <text evidence="1">The sequence shown here is derived from an EMBL/GenBank/DDBJ whole genome shotgun (WGS) entry which is preliminary data.</text>
</comment>
<gene>
    <name evidence="1" type="ORF">GCK72_010522</name>
</gene>
<accession>A0A6A5H338</accession>
<protein>
    <submittedName>
        <fullName evidence="1">Uncharacterized protein</fullName>
    </submittedName>
</protein>
<dbReference type="AlphaFoldDB" id="A0A6A5H338"/>
<organism evidence="1 2">
    <name type="scientific">Caenorhabditis remanei</name>
    <name type="common">Caenorhabditis vulgaris</name>
    <dbReference type="NCBI Taxonomy" id="31234"/>
    <lineage>
        <taxon>Eukaryota</taxon>
        <taxon>Metazoa</taxon>
        <taxon>Ecdysozoa</taxon>
        <taxon>Nematoda</taxon>
        <taxon>Chromadorea</taxon>
        <taxon>Rhabditida</taxon>
        <taxon>Rhabditina</taxon>
        <taxon>Rhabditomorpha</taxon>
        <taxon>Rhabditoidea</taxon>
        <taxon>Rhabditidae</taxon>
        <taxon>Peloderinae</taxon>
        <taxon>Caenorhabditis</taxon>
    </lineage>
</organism>